<evidence type="ECO:0000256" key="1">
    <source>
        <dbReference type="ARBA" id="ARBA00000971"/>
    </source>
</evidence>
<dbReference type="Pfam" id="PF00076">
    <property type="entry name" value="RRM_1"/>
    <property type="match status" value="1"/>
</dbReference>
<keyword evidence="6 10" id="KW-0697">Rotamase</keyword>
<comment type="caution">
    <text evidence="13">The sequence shown here is derived from an EMBL/GenBank/DDBJ whole genome shotgun (WGS) entry which is preliminary data.</text>
</comment>
<dbReference type="InterPro" id="IPR002130">
    <property type="entry name" value="Cyclophilin-type_PPIase_dom"/>
</dbReference>
<dbReference type="Proteomes" id="UP000789570">
    <property type="component" value="Unassembled WGS sequence"/>
</dbReference>
<dbReference type="InterPro" id="IPR029000">
    <property type="entry name" value="Cyclophilin-like_dom_sf"/>
</dbReference>
<organism evidence="13 14">
    <name type="scientific">Funneliformis caledonium</name>
    <dbReference type="NCBI Taxonomy" id="1117310"/>
    <lineage>
        <taxon>Eukaryota</taxon>
        <taxon>Fungi</taxon>
        <taxon>Fungi incertae sedis</taxon>
        <taxon>Mucoromycota</taxon>
        <taxon>Glomeromycotina</taxon>
        <taxon>Glomeromycetes</taxon>
        <taxon>Glomerales</taxon>
        <taxon>Glomeraceae</taxon>
        <taxon>Funneliformis</taxon>
    </lineage>
</organism>
<evidence type="ECO:0000256" key="8">
    <source>
        <dbReference type="ARBA" id="ARBA00023242"/>
    </source>
</evidence>
<comment type="function">
    <text evidence="2 10">PPIases accelerate the folding of proteins. It catalyzes the cis-trans isomerization of proline imidic peptide bonds in oligopeptides.</text>
</comment>
<proteinExistence type="inferred from homology"/>
<dbReference type="InterPro" id="IPR000504">
    <property type="entry name" value="RRM_dom"/>
</dbReference>
<dbReference type="InterPro" id="IPR035542">
    <property type="entry name" value="CRIP"/>
</dbReference>
<evidence type="ECO:0000256" key="7">
    <source>
        <dbReference type="ARBA" id="ARBA00023235"/>
    </source>
</evidence>
<dbReference type="AlphaFoldDB" id="A0A9N9E5Z0"/>
<evidence type="ECO:0000313" key="13">
    <source>
        <dbReference type="EMBL" id="CAG8663928.1"/>
    </source>
</evidence>
<accession>A0A9N9E5Z0</accession>
<dbReference type="InterPro" id="IPR012677">
    <property type="entry name" value="Nucleotide-bd_a/b_plait_sf"/>
</dbReference>
<dbReference type="PANTHER" id="PTHR45843:SF1">
    <property type="entry name" value="PEPTIDYL-PROLYL CIS-TRANS ISOMERASE-LIKE 4"/>
    <property type="match status" value="1"/>
</dbReference>
<comment type="similarity">
    <text evidence="4 10">Belongs to the cyclophilin-type PPIase family. PPIL4 subfamily.</text>
</comment>
<evidence type="ECO:0000256" key="3">
    <source>
        <dbReference type="ARBA" id="ARBA00004123"/>
    </source>
</evidence>
<sequence length="624" mass="71876">MNEEEKSHVSTWINIEFGKPVFFEYPKYLEVLESDELDDEVTMWYKFASMEKSSNLQNRLYKDMEDIKHVLFVSIVHLILRQEVKLSTLWYVPDLCKPKLGNICLDLLTNIDAMQDTISTFDLLSALVRNCTGLDELYLKLEESNDHKKLRIKENYFSFRSSSQQFDFSRICSVSVYIETSVGDIVIDLHTKLCPNTCLNFLKLCKIKYYNFCCFHNVQKDFMVQTGDPTATGMGGESIFGILYGPTKKYFPAEIRSKLKHKKLGTVSMAVASDGAEGKGGVSGSQFFITTGENLDYLDGKYTVFGEVAEGFDTLEKINNMYCDEIGRPYKDIRIKHTHILEDPFPDPDGLQVPDKSPSPTKEMLETVRIGEDESIEPELPPEEMEKIKRHREAQAQALTLEMIGDIPFAEVKPPENVLFVCKLNQVTRDEDLELIFSRFGTINSCEIIRDKKSGDSLGYAFIEFDNKEDCETAYFKMNNVLIDDRRIKVDFSQSVSKLHKDWLSSKMKKSGGGYGGSMSLEKRTKYRAGDDEPVDKYDLVFDHTDNYNNEKQKNEEERGLDLQVHHLEEGQIEIVEDMRGMRSTREEIGKEIVVVTDQGRDHVQEIEKEVEDDYYFNKNKKLR</sequence>
<evidence type="ECO:0000256" key="2">
    <source>
        <dbReference type="ARBA" id="ARBA00002388"/>
    </source>
</evidence>
<dbReference type="Gene3D" id="2.40.100.10">
    <property type="entry name" value="Cyclophilin-like"/>
    <property type="match status" value="1"/>
</dbReference>
<dbReference type="FunFam" id="3.30.70.330:FF:000287">
    <property type="entry name" value="Peptidyl-prolyl cis-trans isomerase"/>
    <property type="match status" value="1"/>
</dbReference>
<dbReference type="EMBL" id="CAJVPQ010005096">
    <property type="protein sequence ID" value="CAG8663928.1"/>
    <property type="molecule type" value="Genomic_DNA"/>
</dbReference>
<dbReference type="GO" id="GO:0003755">
    <property type="term" value="F:peptidyl-prolyl cis-trans isomerase activity"/>
    <property type="evidence" value="ECO:0007669"/>
    <property type="project" value="UniProtKB-UniRule"/>
</dbReference>
<dbReference type="CDD" id="cd12235">
    <property type="entry name" value="RRM_PPIL4"/>
    <property type="match status" value="1"/>
</dbReference>
<dbReference type="SUPFAM" id="SSF50891">
    <property type="entry name" value="Cyclophilin-like"/>
    <property type="match status" value="1"/>
</dbReference>
<dbReference type="PRINTS" id="PR00153">
    <property type="entry name" value="CSAPPISMRASE"/>
</dbReference>
<feature type="domain" description="PPIase cyclophilin-type" evidence="11">
    <location>
        <begin position="179"/>
        <end position="340"/>
    </location>
</feature>
<dbReference type="GO" id="GO:0005634">
    <property type="term" value="C:nucleus"/>
    <property type="evidence" value="ECO:0007669"/>
    <property type="project" value="UniProtKB-SubCell"/>
</dbReference>
<evidence type="ECO:0000256" key="10">
    <source>
        <dbReference type="RuleBase" id="RU365081"/>
    </source>
</evidence>
<dbReference type="EC" id="5.2.1.8" evidence="10"/>
<keyword evidence="8 10" id="KW-0539">Nucleus</keyword>
<dbReference type="SUPFAM" id="SSF54928">
    <property type="entry name" value="RNA-binding domain, RBD"/>
    <property type="match status" value="1"/>
</dbReference>
<keyword evidence="5 9" id="KW-0694">RNA-binding</keyword>
<evidence type="ECO:0000256" key="5">
    <source>
        <dbReference type="ARBA" id="ARBA00022884"/>
    </source>
</evidence>
<keyword evidence="14" id="KW-1185">Reference proteome</keyword>
<evidence type="ECO:0000256" key="9">
    <source>
        <dbReference type="PROSITE-ProRule" id="PRU00176"/>
    </source>
</evidence>
<dbReference type="SMART" id="SM00360">
    <property type="entry name" value="RRM"/>
    <property type="match status" value="1"/>
</dbReference>
<dbReference type="InterPro" id="IPR035979">
    <property type="entry name" value="RBD_domain_sf"/>
</dbReference>
<gene>
    <name evidence="13" type="ORF">FCALED_LOCUS11681</name>
</gene>
<reference evidence="13" key="1">
    <citation type="submission" date="2021-06" db="EMBL/GenBank/DDBJ databases">
        <authorList>
            <person name="Kallberg Y."/>
            <person name="Tangrot J."/>
            <person name="Rosling A."/>
        </authorList>
    </citation>
    <scope>NUCLEOTIDE SEQUENCE</scope>
    <source>
        <strain evidence="13">UK204</strain>
    </source>
</reference>
<dbReference type="FunFam" id="2.40.100.10:FF:000015">
    <property type="entry name" value="Peptidyl-prolyl cis-trans isomerase"/>
    <property type="match status" value="1"/>
</dbReference>
<evidence type="ECO:0000256" key="4">
    <source>
        <dbReference type="ARBA" id="ARBA00010739"/>
    </source>
</evidence>
<dbReference type="GO" id="GO:0003723">
    <property type="term" value="F:RNA binding"/>
    <property type="evidence" value="ECO:0007669"/>
    <property type="project" value="UniProtKB-UniRule"/>
</dbReference>
<dbReference type="OrthoDB" id="2083at2759"/>
<evidence type="ECO:0000313" key="14">
    <source>
        <dbReference type="Proteomes" id="UP000789570"/>
    </source>
</evidence>
<dbReference type="PROSITE" id="PS50072">
    <property type="entry name" value="CSA_PPIASE_2"/>
    <property type="match status" value="1"/>
</dbReference>
<name>A0A9N9E5Z0_9GLOM</name>
<dbReference type="Pfam" id="PF00160">
    <property type="entry name" value="Pro_isomerase"/>
    <property type="match status" value="1"/>
</dbReference>
<dbReference type="PANTHER" id="PTHR45843">
    <property type="entry name" value="PEPTIDYL-PROLYL CIS-TRANS ISOMERASE-LIKE 4"/>
    <property type="match status" value="1"/>
</dbReference>
<comment type="catalytic activity">
    <reaction evidence="1 10">
        <text>[protein]-peptidylproline (omega=180) = [protein]-peptidylproline (omega=0)</text>
        <dbReference type="Rhea" id="RHEA:16237"/>
        <dbReference type="Rhea" id="RHEA-COMP:10747"/>
        <dbReference type="Rhea" id="RHEA-COMP:10748"/>
        <dbReference type="ChEBI" id="CHEBI:83833"/>
        <dbReference type="ChEBI" id="CHEBI:83834"/>
        <dbReference type="EC" id="5.2.1.8"/>
    </reaction>
</comment>
<dbReference type="InterPro" id="IPR035538">
    <property type="entry name" value="Cyclophilin_PPIL4"/>
</dbReference>
<dbReference type="PROSITE" id="PS50102">
    <property type="entry name" value="RRM"/>
    <property type="match status" value="1"/>
</dbReference>
<comment type="subcellular location">
    <subcellularLocation>
        <location evidence="3 10">Nucleus</location>
    </subcellularLocation>
</comment>
<protein>
    <recommendedName>
        <fullName evidence="10">Peptidyl-prolyl cis-trans isomerase</fullName>
        <shortName evidence="10">PPIase</shortName>
        <ecNumber evidence="10">5.2.1.8</ecNumber>
    </recommendedName>
</protein>
<dbReference type="CDD" id="cd01921">
    <property type="entry name" value="cyclophilin_RRM"/>
    <property type="match status" value="1"/>
</dbReference>
<dbReference type="Gene3D" id="3.30.70.330">
    <property type="match status" value="1"/>
</dbReference>
<keyword evidence="7 10" id="KW-0413">Isomerase</keyword>
<evidence type="ECO:0000259" key="12">
    <source>
        <dbReference type="PROSITE" id="PS50102"/>
    </source>
</evidence>
<evidence type="ECO:0000256" key="6">
    <source>
        <dbReference type="ARBA" id="ARBA00023110"/>
    </source>
</evidence>
<feature type="domain" description="RRM" evidence="12">
    <location>
        <begin position="417"/>
        <end position="495"/>
    </location>
</feature>
<evidence type="ECO:0000259" key="11">
    <source>
        <dbReference type="PROSITE" id="PS50072"/>
    </source>
</evidence>